<protein>
    <recommendedName>
        <fullName evidence="3">Secreted protein</fullName>
    </recommendedName>
</protein>
<dbReference type="EMBL" id="CP159872">
    <property type="protein sequence ID" value="XCM79730.1"/>
    <property type="molecule type" value="Genomic_DNA"/>
</dbReference>
<reference evidence="2" key="1">
    <citation type="submission" date="2024-06" db="EMBL/GenBank/DDBJ databases">
        <title>The genome sequences of Kitasatospora sp. strain HUAS MG31.</title>
        <authorList>
            <person name="Mo P."/>
        </authorList>
    </citation>
    <scope>NUCLEOTIDE SEQUENCE</scope>
    <source>
        <strain evidence="2">HUAS MG31</strain>
    </source>
</reference>
<name>A0AAU8JV27_9ACTN</name>
<feature type="region of interest" description="Disordered" evidence="1">
    <location>
        <begin position="362"/>
        <end position="386"/>
    </location>
</feature>
<proteinExistence type="predicted"/>
<accession>A0AAU8JV27</accession>
<sequence>MNVLIPGPAESPAQRLSELRGRVPQRSLDARALAALAANPGCRRRALLDAAGVDKAAVAQRLGRPAPFGQSPFAIVRGNVFEARLKEDGYAALLGPLRRHLGLPAEGAAPPAVPDLLHRSTPAVRADRTREALAAAAADPDGWTLLDHPMLRLTVAGSPAYLEPDALVVHGGRCTVVEIKSFPVLDGSADPAKVGAAARQAAVYVLALQETAAELAGAAVVRGPYAEQELPGSPALSMLLVCPKDFSSGPTAALVDVRRELATTRRQLSRMTGIDRLLAAVPPGTTFDLAPDDSGIPTRPTEELAAAVDTVPAAYSPDCLSTCELGFHCRFQARCADAVEQLGRGVRGELGSIRTVAEALDAAEGRREPGGTRGAADAPDPADDGAEAATRLAYAALLRDEALAAGGAG</sequence>
<evidence type="ECO:0000313" key="2">
    <source>
        <dbReference type="EMBL" id="XCM79730.1"/>
    </source>
</evidence>
<gene>
    <name evidence="2" type="ORF">ABWK59_12755</name>
</gene>
<dbReference type="KEGG" id="kcm:ABWK59_12755"/>
<evidence type="ECO:0000256" key="1">
    <source>
        <dbReference type="SAM" id="MobiDB-lite"/>
    </source>
</evidence>
<dbReference type="AlphaFoldDB" id="A0AAU8JV27"/>
<dbReference type="RefSeq" id="WP_354640602.1">
    <property type="nucleotide sequence ID" value="NZ_CP159872.1"/>
</dbReference>
<organism evidence="2">
    <name type="scientific">Kitasatospora camelliae</name>
    <dbReference type="NCBI Taxonomy" id="3156397"/>
    <lineage>
        <taxon>Bacteria</taxon>
        <taxon>Bacillati</taxon>
        <taxon>Actinomycetota</taxon>
        <taxon>Actinomycetes</taxon>
        <taxon>Kitasatosporales</taxon>
        <taxon>Streptomycetaceae</taxon>
        <taxon>Kitasatospora</taxon>
    </lineage>
</organism>
<evidence type="ECO:0008006" key="3">
    <source>
        <dbReference type="Google" id="ProtNLM"/>
    </source>
</evidence>